<proteinExistence type="predicted"/>
<gene>
    <name evidence="1" type="ORF">GEV33_006617</name>
</gene>
<dbReference type="AlphaFoldDB" id="A0A8J6LBS7"/>
<evidence type="ECO:0000313" key="2">
    <source>
        <dbReference type="Proteomes" id="UP000719412"/>
    </source>
</evidence>
<reference evidence="1" key="1">
    <citation type="journal article" date="2020" name="J Insects Food Feed">
        <title>The yellow mealworm (Tenebrio molitor) genome: a resource for the emerging insects as food and feed industry.</title>
        <authorList>
            <person name="Eriksson T."/>
            <person name="Andere A."/>
            <person name="Kelstrup H."/>
            <person name="Emery V."/>
            <person name="Picard C."/>
        </authorList>
    </citation>
    <scope>NUCLEOTIDE SEQUENCE</scope>
    <source>
        <strain evidence="1">Stoneville</strain>
        <tissue evidence="1">Whole head</tissue>
    </source>
</reference>
<name>A0A8J6LBS7_TENMO</name>
<reference evidence="1" key="2">
    <citation type="submission" date="2021-08" db="EMBL/GenBank/DDBJ databases">
        <authorList>
            <person name="Eriksson T."/>
        </authorList>
    </citation>
    <scope>NUCLEOTIDE SEQUENCE</scope>
    <source>
        <strain evidence="1">Stoneville</strain>
        <tissue evidence="1">Whole head</tissue>
    </source>
</reference>
<protein>
    <submittedName>
        <fullName evidence="1">Uncharacterized protein</fullName>
    </submittedName>
</protein>
<comment type="caution">
    <text evidence="1">The sequence shown here is derived from an EMBL/GenBank/DDBJ whole genome shotgun (WGS) entry which is preliminary data.</text>
</comment>
<dbReference type="EMBL" id="JABDTM020021939">
    <property type="protein sequence ID" value="KAH0816174.1"/>
    <property type="molecule type" value="Genomic_DNA"/>
</dbReference>
<organism evidence="1 2">
    <name type="scientific">Tenebrio molitor</name>
    <name type="common">Yellow mealworm beetle</name>
    <dbReference type="NCBI Taxonomy" id="7067"/>
    <lineage>
        <taxon>Eukaryota</taxon>
        <taxon>Metazoa</taxon>
        <taxon>Ecdysozoa</taxon>
        <taxon>Arthropoda</taxon>
        <taxon>Hexapoda</taxon>
        <taxon>Insecta</taxon>
        <taxon>Pterygota</taxon>
        <taxon>Neoptera</taxon>
        <taxon>Endopterygota</taxon>
        <taxon>Coleoptera</taxon>
        <taxon>Polyphaga</taxon>
        <taxon>Cucujiformia</taxon>
        <taxon>Tenebrionidae</taxon>
        <taxon>Tenebrio</taxon>
    </lineage>
</organism>
<accession>A0A8J6LBS7</accession>
<keyword evidence="2" id="KW-1185">Reference proteome</keyword>
<dbReference type="Proteomes" id="UP000719412">
    <property type="component" value="Unassembled WGS sequence"/>
</dbReference>
<evidence type="ECO:0000313" key="1">
    <source>
        <dbReference type="EMBL" id="KAH0816174.1"/>
    </source>
</evidence>
<sequence length="331" mass="35974">MRRINSIGRGAASELRFTWRSSTAEQQYTCRNNGANLGLDGAKGLLGGQGRRQGETRQMCPLDLERKLEPSSAAAAVCFCGRYIFYERRNVGGAPEILDNLFVRFRCGIRVANVFIKGRSSSLGALFFISAAIICTGNATRSEPFIIVRPSINPPPPPPLVGEGKNDLILSASFFPPIPALSPQTSILNSLLRRLERSFSWGWLKKIPPAFIPYCFHLVKFKISSGVRVCGGGGRAVRNFIRTAILPTTTTAAAIRDGRETRHGSFPRSFAVLCVSLHLGAPSCGKSGKGADLRNYRHLSVTREVGGWPVRCALPVPRNIIARNVADGVPP</sequence>